<evidence type="ECO:0000256" key="1">
    <source>
        <dbReference type="SAM" id="MobiDB-lite"/>
    </source>
</evidence>
<accession>A0ABT7NF77</accession>
<dbReference type="EMBL" id="JASZYV010000004">
    <property type="protein sequence ID" value="MDM0046601.1"/>
    <property type="molecule type" value="Genomic_DNA"/>
</dbReference>
<keyword evidence="2" id="KW-1133">Transmembrane helix</keyword>
<keyword evidence="2" id="KW-0812">Transmembrane</keyword>
<feature type="region of interest" description="Disordered" evidence="1">
    <location>
        <begin position="137"/>
        <end position="160"/>
    </location>
</feature>
<dbReference type="Proteomes" id="UP001174908">
    <property type="component" value="Unassembled WGS sequence"/>
</dbReference>
<keyword evidence="3" id="KW-0808">Transferase</keyword>
<protein>
    <submittedName>
        <fullName evidence="3">Glycerate kinase</fullName>
    </submittedName>
</protein>
<reference evidence="3" key="1">
    <citation type="submission" date="2023-06" db="EMBL/GenBank/DDBJ databases">
        <authorList>
            <person name="Jiang Y."/>
            <person name="Liu Q."/>
        </authorList>
    </citation>
    <scope>NUCLEOTIDE SEQUENCE</scope>
    <source>
        <strain evidence="3">CGMCC 1.12089</strain>
    </source>
</reference>
<dbReference type="RefSeq" id="WP_286661951.1">
    <property type="nucleotide sequence ID" value="NZ_JASZYV010000004.1"/>
</dbReference>
<gene>
    <name evidence="3" type="ORF">QTH91_19080</name>
</gene>
<proteinExistence type="predicted"/>
<evidence type="ECO:0000256" key="2">
    <source>
        <dbReference type="SAM" id="Phobius"/>
    </source>
</evidence>
<name>A0ABT7NF77_9BURK</name>
<organism evidence="3 4">
    <name type="scientific">Variovorax dokdonensis</name>
    <dbReference type="NCBI Taxonomy" id="344883"/>
    <lineage>
        <taxon>Bacteria</taxon>
        <taxon>Pseudomonadati</taxon>
        <taxon>Pseudomonadota</taxon>
        <taxon>Betaproteobacteria</taxon>
        <taxon>Burkholderiales</taxon>
        <taxon>Comamonadaceae</taxon>
        <taxon>Variovorax</taxon>
    </lineage>
</organism>
<keyword evidence="4" id="KW-1185">Reference proteome</keyword>
<comment type="caution">
    <text evidence="3">The sequence shown here is derived from an EMBL/GenBank/DDBJ whole genome shotgun (WGS) entry which is preliminary data.</text>
</comment>
<dbReference type="GO" id="GO:0016301">
    <property type="term" value="F:kinase activity"/>
    <property type="evidence" value="ECO:0007669"/>
    <property type="project" value="UniProtKB-KW"/>
</dbReference>
<keyword evidence="2" id="KW-0472">Membrane</keyword>
<evidence type="ECO:0000313" key="3">
    <source>
        <dbReference type="EMBL" id="MDM0046601.1"/>
    </source>
</evidence>
<keyword evidence="3" id="KW-0418">Kinase</keyword>
<feature type="transmembrane region" description="Helical" evidence="2">
    <location>
        <begin position="34"/>
        <end position="53"/>
    </location>
</feature>
<sequence>MRRMNFKQLWVPAAGLLILFGSYRAYGWAGVALAGGAIVMFLLLNFNRALAVLRRASNRPIGSVASAVMLNVKMRKGQTLMHVIALTRALGELRSPKDEQPELYRWTDNGGSYVDAEFFNGKLRTWTLTRPEVPADASADVAAHPASVSTAAPAEEQRSS</sequence>
<evidence type="ECO:0000313" key="4">
    <source>
        <dbReference type="Proteomes" id="UP001174908"/>
    </source>
</evidence>
<feature type="compositionally biased region" description="Low complexity" evidence="1">
    <location>
        <begin position="137"/>
        <end position="149"/>
    </location>
</feature>